<reference evidence="5" key="1">
    <citation type="submission" date="2022-11" db="EMBL/GenBank/DDBJ databases">
        <title>Minimal conservation of predation-associated metabolite biosynthetic gene clusters underscores biosynthetic potential of Myxococcota including descriptions for ten novel species: Archangium lansinium sp. nov., Myxococcus landrumus sp. nov., Nannocystis bai.</title>
        <authorList>
            <person name="Ahearne A."/>
            <person name="Stevens C."/>
            <person name="Dowd S."/>
        </authorList>
    </citation>
    <scope>NUCLEOTIDE SEQUENCE</scope>
    <source>
        <strain evidence="5">Fl3</strain>
    </source>
</reference>
<dbReference type="Gene3D" id="3.40.47.10">
    <property type="match status" value="2"/>
</dbReference>
<organism evidence="5 6">
    <name type="scientific">Nannocystis punicea</name>
    <dbReference type="NCBI Taxonomy" id="2995304"/>
    <lineage>
        <taxon>Bacteria</taxon>
        <taxon>Pseudomonadati</taxon>
        <taxon>Myxococcota</taxon>
        <taxon>Polyangia</taxon>
        <taxon>Nannocystales</taxon>
        <taxon>Nannocystaceae</taxon>
        <taxon>Nannocystis</taxon>
    </lineage>
</organism>
<keyword evidence="2" id="KW-0012">Acyltransferase</keyword>
<dbReference type="InterPro" id="IPR013751">
    <property type="entry name" value="ACP_syn_III_N"/>
</dbReference>
<evidence type="ECO:0000259" key="4">
    <source>
        <dbReference type="Pfam" id="PF08545"/>
    </source>
</evidence>
<name>A0ABY7HCB4_9BACT</name>
<dbReference type="Pfam" id="PF08541">
    <property type="entry name" value="ACP_syn_III_C"/>
    <property type="match status" value="1"/>
</dbReference>
<dbReference type="Proteomes" id="UP001164459">
    <property type="component" value="Chromosome"/>
</dbReference>
<dbReference type="InterPro" id="IPR013747">
    <property type="entry name" value="ACP_syn_III_C"/>
</dbReference>
<evidence type="ECO:0000259" key="3">
    <source>
        <dbReference type="Pfam" id="PF08541"/>
    </source>
</evidence>
<gene>
    <name evidence="5" type="ORF">O0S08_11370</name>
</gene>
<dbReference type="EMBL" id="CP114040">
    <property type="protein sequence ID" value="WAS96740.1"/>
    <property type="molecule type" value="Genomic_DNA"/>
</dbReference>
<evidence type="ECO:0000313" key="5">
    <source>
        <dbReference type="EMBL" id="WAS96740.1"/>
    </source>
</evidence>
<accession>A0ABY7HCB4</accession>
<dbReference type="SUPFAM" id="SSF53901">
    <property type="entry name" value="Thiolase-like"/>
    <property type="match status" value="1"/>
</dbReference>
<dbReference type="PANTHER" id="PTHR34069:SF3">
    <property type="entry name" value="ACYL-COA:ACYL-COA ALKYLTRANSFERASE"/>
    <property type="match status" value="1"/>
</dbReference>
<keyword evidence="6" id="KW-1185">Reference proteome</keyword>
<dbReference type="Pfam" id="PF08545">
    <property type="entry name" value="ACP_syn_III"/>
    <property type="match status" value="1"/>
</dbReference>
<evidence type="ECO:0000313" key="6">
    <source>
        <dbReference type="Proteomes" id="UP001164459"/>
    </source>
</evidence>
<evidence type="ECO:0000256" key="1">
    <source>
        <dbReference type="ARBA" id="ARBA00022679"/>
    </source>
</evidence>
<dbReference type="RefSeq" id="WP_269039104.1">
    <property type="nucleotide sequence ID" value="NZ_CP114040.1"/>
</dbReference>
<feature type="domain" description="Beta-ketoacyl-[acyl-carrier-protein] synthase III N-terminal" evidence="4">
    <location>
        <begin position="149"/>
        <end position="219"/>
    </location>
</feature>
<evidence type="ECO:0000256" key="2">
    <source>
        <dbReference type="ARBA" id="ARBA00023315"/>
    </source>
</evidence>
<protein>
    <submittedName>
        <fullName evidence="5">3-oxoacyl-ACP synthase III family protein</fullName>
    </submittedName>
</protein>
<sequence length="379" mass="39962">MMAEHADIDTNRRPVGIRSLALADPRGIRTNAFWHRRHPDMIAACEEWALARLYAPHPSSPGARLFDATMAPYLADPFRGAVARRLLAPGETTLALEARAGRTAVAAAGLELQDIDLLICCSFLPEFFGPGNAAFLCDELGLGGTAWNLESTCSGAFQALRTATSLIRAGEHRNVLVVVSCTYSRVVEPTDTLAWNIGDAVGAFVVGELARGEGVLGAHSIHTASTCGNIWTEMVAGAGGEAQVRLRVGPDSGRTLSEHTGRSIVACCRGAAERAGVALEAIDRFIFPTPVPWCADLACRSLGVDRVRTISMHAEYANVGPALPLVNLFHAARSGLIRRGDLVLVSTFGAVGSAGAAVMRWGEVGLGPGRESAADVSLD</sequence>
<dbReference type="InterPro" id="IPR016039">
    <property type="entry name" value="Thiolase-like"/>
</dbReference>
<dbReference type="PANTHER" id="PTHR34069">
    <property type="entry name" value="3-OXOACYL-[ACYL-CARRIER-PROTEIN] SYNTHASE 3"/>
    <property type="match status" value="1"/>
</dbReference>
<keyword evidence="1" id="KW-0808">Transferase</keyword>
<proteinExistence type="predicted"/>
<feature type="domain" description="Beta-ketoacyl-[acyl-carrier-protein] synthase III C-terminal" evidence="3">
    <location>
        <begin position="273"/>
        <end position="361"/>
    </location>
</feature>